<dbReference type="HAMAP" id="MF_00379">
    <property type="entry name" value="GTPase_MnmE"/>
    <property type="match status" value="1"/>
</dbReference>
<dbReference type="PANTHER" id="PTHR42714">
    <property type="entry name" value="TRNA MODIFICATION GTPASE GTPBP3"/>
    <property type="match status" value="1"/>
</dbReference>
<dbReference type="GO" id="GO:0003924">
    <property type="term" value="F:GTPase activity"/>
    <property type="evidence" value="ECO:0007669"/>
    <property type="project" value="InterPro"/>
</dbReference>
<dbReference type="InterPro" id="IPR027417">
    <property type="entry name" value="P-loop_NTPase"/>
</dbReference>
<keyword evidence="3" id="KW-0547">Nucleotide-binding</keyword>
<keyword evidence="4" id="KW-0342">GTP-binding</keyword>
<dbReference type="InterPro" id="IPR025867">
    <property type="entry name" value="MnmE_helical"/>
</dbReference>
<keyword evidence="7" id="KW-0378">Hydrolase</keyword>
<dbReference type="NCBIfam" id="TIGR00450">
    <property type="entry name" value="mnmE_trmE_thdF"/>
    <property type="match status" value="1"/>
</dbReference>
<protein>
    <submittedName>
        <fullName evidence="7">tRNA modification GTPase TrmE</fullName>
        <ecNumber evidence="7">3.6.-.-</ecNumber>
    </submittedName>
</protein>
<dbReference type="InterPro" id="IPR004520">
    <property type="entry name" value="GTPase_MnmE"/>
</dbReference>
<dbReference type="InterPro" id="IPR031168">
    <property type="entry name" value="G_TrmE"/>
</dbReference>
<dbReference type="SUPFAM" id="SSF52540">
    <property type="entry name" value="P-loop containing nucleoside triphosphate hydrolases"/>
    <property type="match status" value="1"/>
</dbReference>
<proteinExistence type="inferred from homology"/>
<evidence type="ECO:0000256" key="1">
    <source>
        <dbReference type="ARBA" id="ARBA00011043"/>
    </source>
</evidence>
<evidence type="ECO:0000256" key="3">
    <source>
        <dbReference type="ARBA" id="ARBA00022741"/>
    </source>
</evidence>
<dbReference type="Gene3D" id="3.30.1360.120">
    <property type="entry name" value="Probable tRNA modification gtpase trme, domain 1"/>
    <property type="match status" value="1"/>
</dbReference>
<keyword evidence="5" id="KW-0175">Coiled coil</keyword>
<evidence type="ECO:0000256" key="5">
    <source>
        <dbReference type="SAM" id="Coils"/>
    </source>
</evidence>
<dbReference type="GO" id="GO:0005829">
    <property type="term" value="C:cytosol"/>
    <property type="evidence" value="ECO:0007669"/>
    <property type="project" value="TreeGrafter"/>
</dbReference>
<dbReference type="GO" id="GO:0030488">
    <property type="term" value="P:tRNA methylation"/>
    <property type="evidence" value="ECO:0007669"/>
    <property type="project" value="TreeGrafter"/>
</dbReference>
<dbReference type="Pfam" id="PF01926">
    <property type="entry name" value="MMR_HSR1"/>
    <property type="match status" value="1"/>
</dbReference>
<gene>
    <name evidence="7" type="ORF">B1B_02623</name>
</gene>
<dbReference type="GO" id="GO:0005525">
    <property type="term" value="F:GTP binding"/>
    <property type="evidence" value="ECO:0007669"/>
    <property type="project" value="UniProtKB-KW"/>
</dbReference>
<dbReference type="Gene3D" id="3.40.50.300">
    <property type="entry name" value="P-loop containing nucleotide triphosphate hydrolases"/>
    <property type="match status" value="1"/>
</dbReference>
<feature type="coiled-coil region" evidence="5">
    <location>
        <begin position="389"/>
        <end position="434"/>
    </location>
</feature>
<evidence type="ECO:0000256" key="2">
    <source>
        <dbReference type="ARBA" id="ARBA00022694"/>
    </source>
</evidence>
<dbReference type="Gene3D" id="1.20.120.430">
    <property type="entry name" value="tRNA modification GTPase MnmE domain 2"/>
    <property type="match status" value="1"/>
</dbReference>
<evidence type="ECO:0000313" key="7">
    <source>
        <dbReference type="EMBL" id="EQD74528.1"/>
    </source>
</evidence>
<dbReference type="AlphaFoldDB" id="T1C0Z6"/>
<evidence type="ECO:0000259" key="6">
    <source>
        <dbReference type="PROSITE" id="PS51709"/>
    </source>
</evidence>
<dbReference type="InterPro" id="IPR018948">
    <property type="entry name" value="GTP-bd_TrmE_N"/>
</dbReference>
<dbReference type="GO" id="GO:0002098">
    <property type="term" value="P:tRNA wobble uridine modification"/>
    <property type="evidence" value="ECO:0007669"/>
    <property type="project" value="TreeGrafter"/>
</dbReference>
<dbReference type="PRINTS" id="PR00449">
    <property type="entry name" value="RASTRNSFRMNG"/>
</dbReference>
<dbReference type="InterPro" id="IPR005225">
    <property type="entry name" value="Small_GTP-bd"/>
</dbReference>
<dbReference type="Pfam" id="PF10396">
    <property type="entry name" value="TrmE_N"/>
    <property type="match status" value="1"/>
</dbReference>
<dbReference type="CDD" id="cd04164">
    <property type="entry name" value="trmE"/>
    <property type="match status" value="1"/>
</dbReference>
<dbReference type="PROSITE" id="PS51709">
    <property type="entry name" value="G_TRME"/>
    <property type="match status" value="1"/>
</dbReference>
<comment type="similarity">
    <text evidence="1">Belongs to the TRAFAC class TrmE-Era-EngA-EngB-Septin-like GTPase superfamily. TrmE GTPase family.</text>
</comment>
<dbReference type="InterPro" id="IPR006073">
    <property type="entry name" value="GTP-bd"/>
</dbReference>
<dbReference type="EMBL" id="AUZY01001568">
    <property type="protein sequence ID" value="EQD74528.1"/>
    <property type="molecule type" value="Genomic_DNA"/>
</dbReference>
<feature type="domain" description="TrmE-type G" evidence="6">
    <location>
        <begin position="215"/>
        <end position="371"/>
    </location>
</feature>
<dbReference type="Pfam" id="PF12631">
    <property type="entry name" value="MnmE_helical"/>
    <property type="match status" value="1"/>
</dbReference>
<evidence type="ECO:0000256" key="4">
    <source>
        <dbReference type="ARBA" id="ARBA00023134"/>
    </source>
</evidence>
<dbReference type="NCBIfam" id="NF003661">
    <property type="entry name" value="PRK05291.1-3"/>
    <property type="match status" value="1"/>
</dbReference>
<reference evidence="7" key="1">
    <citation type="submission" date="2013-08" db="EMBL/GenBank/DDBJ databases">
        <authorList>
            <person name="Mendez C."/>
            <person name="Richter M."/>
            <person name="Ferrer M."/>
            <person name="Sanchez J."/>
        </authorList>
    </citation>
    <scope>NUCLEOTIDE SEQUENCE</scope>
</reference>
<dbReference type="EC" id="3.6.-.-" evidence="7"/>
<accession>T1C0Z6</accession>
<dbReference type="PANTHER" id="PTHR42714:SF2">
    <property type="entry name" value="TRNA MODIFICATION GTPASE GTPBP3, MITOCHONDRIAL"/>
    <property type="match status" value="1"/>
</dbReference>
<reference evidence="7" key="2">
    <citation type="journal article" date="2014" name="ISME J.">
        <title>Microbial stratification in low pH oxic and suboxic macroscopic growths along an acid mine drainage.</title>
        <authorList>
            <person name="Mendez-Garcia C."/>
            <person name="Mesa V."/>
            <person name="Sprenger R.R."/>
            <person name="Richter M."/>
            <person name="Diez M.S."/>
            <person name="Solano J."/>
            <person name="Bargiela R."/>
            <person name="Golyshina O.V."/>
            <person name="Manteca A."/>
            <person name="Ramos J.L."/>
            <person name="Gallego J.R."/>
            <person name="Llorente I."/>
            <person name="Martins Dos Santos V.A."/>
            <person name="Jensen O.N."/>
            <person name="Pelaez A.I."/>
            <person name="Sanchez J."/>
            <person name="Ferrer M."/>
        </authorList>
    </citation>
    <scope>NUCLEOTIDE SEQUENCE</scope>
</reference>
<organism evidence="7">
    <name type="scientific">mine drainage metagenome</name>
    <dbReference type="NCBI Taxonomy" id="410659"/>
    <lineage>
        <taxon>unclassified sequences</taxon>
        <taxon>metagenomes</taxon>
        <taxon>ecological metagenomes</taxon>
    </lineage>
</organism>
<comment type="caution">
    <text evidence="7">The sequence shown here is derived from an EMBL/GenBank/DDBJ whole genome shotgun (WGS) entry which is preliminary data.</text>
</comment>
<sequence length="452" mass="47211">MHVADTIAAVATAPGAGGVGIVRVSGTQAGAIARALLGRAPRARHAHYTALREADGALLDKGLLLWFPAPHSYTGEDVLELHAHGSPILLDLLLRRVCALGARPARAGEFSERAYLNGKLDLAQAEAIADLIAAGSEAAVRAAQRALAGVFSARVSELQALLTGARVQIEAALDFPDEKLELLADPALLGALAELRVQVAAVLAEARRGVRLARGMSVVLVGRPNTGKSSLLNALAGEDRAIVTAVPGTTRDVLRLELQLDGVRLDLADTAGLRAARDAIEREGTRRALAALADADLALLVSDAEHWIDDLAAMRAHAPDMAVLVVLNKIDLLGQPAARIEDAASPLRIALSARSGAGVDLLRAELQRRASGGDTDTAYSARTRHVLALQRAAAEIEAASCEVRRAAARQGGLAELAAEALRRAQQALDELTGTHSNEDLLGAIFSSFCIGK</sequence>
<dbReference type="NCBIfam" id="TIGR00231">
    <property type="entry name" value="small_GTP"/>
    <property type="match status" value="1"/>
</dbReference>
<name>T1C0Z6_9ZZZZ</name>
<dbReference type="InterPro" id="IPR027368">
    <property type="entry name" value="MnmE_dom2"/>
</dbReference>
<dbReference type="InterPro" id="IPR027266">
    <property type="entry name" value="TrmE/GcvT-like"/>
</dbReference>
<dbReference type="CDD" id="cd14858">
    <property type="entry name" value="TrmE_N"/>
    <property type="match status" value="1"/>
</dbReference>
<keyword evidence="2" id="KW-0819">tRNA processing</keyword>